<dbReference type="AlphaFoldDB" id="D8UIS8"/>
<dbReference type="EMBL" id="GL378418">
    <property type="protein sequence ID" value="EFJ40358.1"/>
    <property type="molecule type" value="Genomic_DNA"/>
</dbReference>
<organism evidence="2">
    <name type="scientific">Volvox carteri f. nagariensis</name>
    <dbReference type="NCBI Taxonomy" id="3068"/>
    <lineage>
        <taxon>Eukaryota</taxon>
        <taxon>Viridiplantae</taxon>
        <taxon>Chlorophyta</taxon>
        <taxon>core chlorophytes</taxon>
        <taxon>Chlorophyceae</taxon>
        <taxon>CS clade</taxon>
        <taxon>Chlamydomonadales</taxon>
        <taxon>Volvocaceae</taxon>
        <taxon>Volvox</taxon>
    </lineage>
</organism>
<feature type="non-terminal residue" evidence="1">
    <location>
        <position position="1"/>
    </location>
</feature>
<evidence type="ECO:0000313" key="2">
    <source>
        <dbReference type="Proteomes" id="UP000001058"/>
    </source>
</evidence>
<reference evidence="1 2" key="1">
    <citation type="journal article" date="2010" name="Science">
        <title>Genomic analysis of organismal complexity in the multicellular green alga Volvox carteri.</title>
        <authorList>
            <person name="Prochnik S.E."/>
            <person name="Umen J."/>
            <person name="Nedelcu A.M."/>
            <person name="Hallmann A."/>
            <person name="Miller S.M."/>
            <person name="Nishii I."/>
            <person name="Ferris P."/>
            <person name="Kuo A."/>
            <person name="Mitros T."/>
            <person name="Fritz-Laylin L.K."/>
            <person name="Hellsten U."/>
            <person name="Chapman J."/>
            <person name="Simakov O."/>
            <person name="Rensing S.A."/>
            <person name="Terry A."/>
            <person name="Pangilinan J."/>
            <person name="Kapitonov V."/>
            <person name="Jurka J."/>
            <person name="Salamov A."/>
            <person name="Shapiro H."/>
            <person name="Schmutz J."/>
            <person name="Grimwood J."/>
            <person name="Lindquist E."/>
            <person name="Lucas S."/>
            <person name="Grigoriev I.V."/>
            <person name="Schmitt R."/>
            <person name="Kirk D."/>
            <person name="Rokhsar D.S."/>
        </authorList>
    </citation>
    <scope>NUCLEOTIDE SEQUENCE [LARGE SCALE GENOMIC DNA]</scope>
    <source>
        <strain evidence="2">f. Nagariensis / Eve</strain>
    </source>
</reference>
<dbReference type="RefSeq" id="XP_002958562.1">
    <property type="nucleotide sequence ID" value="XM_002958516.1"/>
</dbReference>
<evidence type="ECO:0000313" key="1">
    <source>
        <dbReference type="EMBL" id="EFJ40358.1"/>
    </source>
</evidence>
<accession>D8UIS8</accession>
<dbReference type="KEGG" id="vcn:VOLCADRAFT_108183"/>
<dbReference type="GeneID" id="9628034"/>
<dbReference type="InParanoid" id="D8UIS8"/>
<keyword evidence="2" id="KW-1185">Reference proteome</keyword>
<sequence>LDENWSAFEEQAVFITKNGIAFDAELVAELVYVVQPQLVKQCPGLGETFCAFLEDVTANLFSVISYN</sequence>
<dbReference type="Proteomes" id="UP000001058">
    <property type="component" value="Unassembled WGS sequence"/>
</dbReference>
<protein>
    <submittedName>
        <fullName evidence="1">Uncharacterized protein</fullName>
    </submittedName>
</protein>
<name>D8UIS8_VOLCA</name>
<gene>
    <name evidence="1" type="ORF">VOLCADRAFT_108183</name>
</gene>
<proteinExistence type="predicted"/>